<sequence length="294" mass="30545">MLVNGNQVYLLLQHLDRLQMLQPPLAPGEVVVIDSAMDTVTTVIPLATPNPFSDLQYTAALPQGPRLLVSGVNDFGMLDGGIEAIDPATNTVDTSLILSETTVNGNITFFEVVSATQAYAIIGLLDGSFTNALVQFNPSTNQLVSTLATGLPFTLNFAINNDGELYIGPVDTVSPMPGVRIFDTALAQEITAAPIPVGALPPGWIVMVEERQVALTVHKAGTGTGTVSSTPAGLMCGAVCTQNFPVGTAVVLTAMPDAGSAFTGWQNGICTGTSECVVSMSQEQAVTAVFDSAQ</sequence>
<comment type="caution">
    <text evidence="2">The sequence shown here is derived from an EMBL/GenBank/DDBJ whole genome shotgun (WGS) entry which is preliminary data.</text>
</comment>
<reference evidence="2 3" key="1">
    <citation type="journal article" date="2014" name="Nature">
        <title>An environmental bacterial taxon with a large and distinct metabolic repertoire.</title>
        <authorList>
            <person name="Wilson M.C."/>
            <person name="Mori T."/>
            <person name="Ruckert C."/>
            <person name="Uria A.R."/>
            <person name="Helf M.J."/>
            <person name="Takada K."/>
            <person name="Gernert C."/>
            <person name="Steffens U.A."/>
            <person name="Heycke N."/>
            <person name="Schmitt S."/>
            <person name="Rinke C."/>
            <person name="Helfrich E.J."/>
            <person name="Brachmann A.O."/>
            <person name="Gurgui C."/>
            <person name="Wakimoto T."/>
            <person name="Kracht M."/>
            <person name="Crusemann M."/>
            <person name="Hentschel U."/>
            <person name="Abe I."/>
            <person name="Matsunaga S."/>
            <person name="Kalinowski J."/>
            <person name="Takeyama H."/>
            <person name="Piel J."/>
        </authorList>
    </citation>
    <scope>NUCLEOTIDE SEQUENCE [LARGE SCALE GENOMIC DNA]</scope>
    <source>
        <strain evidence="3">TSY1</strain>
    </source>
</reference>
<evidence type="ECO:0000313" key="2">
    <source>
        <dbReference type="EMBL" id="ETW93246.1"/>
    </source>
</evidence>
<dbReference type="InterPro" id="IPR011047">
    <property type="entry name" value="Quinoprotein_ADH-like_sf"/>
</dbReference>
<proteinExistence type="predicted"/>
<dbReference type="SUPFAM" id="SSF50998">
    <property type="entry name" value="Quinoprotein alcohol dehydrogenase-like"/>
    <property type="match status" value="1"/>
</dbReference>
<dbReference type="EMBL" id="AZHW01001273">
    <property type="protein sequence ID" value="ETW93246.1"/>
    <property type="molecule type" value="Genomic_DNA"/>
</dbReference>
<evidence type="ECO:0000259" key="1">
    <source>
        <dbReference type="Pfam" id="PF18998"/>
    </source>
</evidence>
<name>W4L7B8_ENTF1</name>
<keyword evidence="3" id="KW-1185">Reference proteome</keyword>
<gene>
    <name evidence="2" type="ORF">ETSY1_40030</name>
</gene>
<dbReference type="HOGENOM" id="CLU_945565_0_0_7"/>
<dbReference type="Pfam" id="PF18998">
    <property type="entry name" value="Flg_new_2"/>
    <property type="match status" value="1"/>
</dbReference>
<feature type="domain" description="Bacterial repeat" evidence="1">
    <location>
        <begin position="223"/>
        <end position="293"/>
    </location>
</feature>
<organism evidence="2 3">
    <name type="scientific">Entotheonella factor</name>
    <dbReference type="NCBI Taxonomy" id="1429438"/>
    <lineage>
        <taxon>Bacteria</taxon>
        <taxon>Pseudomonadati</taxon>
        <taxon>Nitrospinota/Tectimicrobiota group</taxon>
        <taxon>Candidatus Tectimicrobiota</taxon>
        <taxon>Candidatus Entotheonellia</taxon>
        <taxon>Candidatus Entotheonellales</taxon>
        <taxon>Candidatus Entotheonellaceae</taxon>
        <taxon>Candidatus Entotheonella</taxon>
    </lineage>
</organism>
<dbReference type="InterPro" id="IPR015943">
    <property type="entry name" value="WD40/YVTN_repeat-like_dom_sf"/>
</dbReference>
<dbReference type="Gene3D" id="2.130.10.10">
    <property type="entry name" value="YVTN repeat-like/Quinoprotein amine dehydrogenase"/>
    <property type="match status" value="1"/>
</dbReference>
<evidence type="ECO:0000313" key="3">
    <source>
        <dbReference type="Proteomes" id="UP000019141"/>
    </source>
</evidence>
<protein>
    <recommendedName>
        <fullName evidence="1">Bacterial repeat domain-containing protein</fullName>
    </recommendedName>
</protein>
<dbReference type="AlphaFoldDB" id="W4L7B8"/>
<dbReference type="Proteomes" id="UP000019141">
    <property type="component" value="Unassembled WGS sequence"/>
</dbReference>
<dbReference type="InterPro" id="IPR044060">
    <property type="entry name" value="Bacterial_rp_domain"/>
</dbReference>
<accession>W4L7B8</accession>